<feature type="domain" description="CUE" evidence="17">
    <location>
        <begin position="22"/>
        <end position="65"/>
    </location>
</feature>
<accession>G8Y0V3</accession>
<name>G8Y0V3_PICSO</name>
<organism evidence="18 19">
    <name type="scientific">Pichia sorbitophila (strain ATCC MYA-4447 / BCRC 22081 / CBS 7064 / NBRC 10061 / NRRL Y-12695)</name>
    <name type="common">Hybrid yeast</name>
    <dbReference type="NCBI Taxonomy" id="559304"/>
    <lineage>
        <taxon>Eukaryota</taxon>
        <taxon>Fungi</taxon>
        <taxon>Dikarya</taxon>
        <taxon>Ascomycota</taxon>
        <taxon>Saccharomycotina</taxon>
        <taxon>Pichiomycetes</taxon>
        <taxon>Debaryomycetaceae</taxon>
        <taxon>Millerozyma</taxon>
    </lineage>
</organism>
<feature type="compositionally biased region" description="Low complexity" evidence="16">
    <location>
        <begin position="376"/>
        <end position="424"/>
    </location>
</feature>
<evidence type="ECO:0000256" key="5">
    <source>
        <dbReference type="ARBA" id="ARBA00020536"/>
    </source>
</evidence>
<dbReference type="EMBL" id="FO082046">
    <property type="protein sequence ID" value="CCE86456.1"/>
    <property type="molecule type" value="Genomic_DNA"/>
</dbReference>
<evidence type="ECO:0000256" key="4">
    <source>
        <dbReference type="ARBA" id="ARBA00005491"/>
    </source>
</evidence>
<feature type="compositionally biased region" description="Polar residues" evidence="16">
    <location>
        <begin position="87"/>
        <end position="103"/>
    </location>
</feature>
<dbReference type="GO" id="GO:0006281">
    <property type="term" value="P:DNA repair"/>
    <property type="evidence" value="ECO:0007669"/>
    <property type="project" value="UniProtKB-KW"/>
</dbReference>
<feature type="compositionally biased region" description="Polar residues" evidence="16">
    <location>
        <begin position="15"/>
        <end position="24"/>
    </location>
</feature>
<dbReference type="OMA" id="MYQNQFP"/>
<feature type="compositionally biased region" description="Polar residues" evidence="16">
    <location>
        <begin position="120"/>
        <end position="131"/>
    </location>
</feature>
<dbReference type="STRING" id="559304.G8Y0V3"/>
<feature type="compositionally biased region" description="Basic residues" evidence="16">
    <location>
        <begin position="1"/>
        <end position="14"/>
    </location>
</feature>
<evidence type="ECO:0000256" key="15">
    <source>
        <dbReference type="ARBA" id="ARBA00046229"/>
    </source>
</evidence>
<evidence type="ECO:0000256" key="8">
    <source>
        <dbReference type="ARBA" id="ARBA00022763"/>
    </source>
</evidence>
<comment type="subcellular location">
    <subcellularLocation>
        <location evidence="3">Chromosome</location>
        <location evidence="3">Telomere</location>
    </subcellularLocation>
    <subcellularLocation>
        <location evidence="2">Cytoplasm</location>
    </subcellularLocation>
    <subcellularLocation>
        <location evidence="1">Nucleus</location>
    </subcellularLocation>
</comment>
<evidence type="ECO:0000313" key="19">
    <source>
        <dbReference type="Proteomes" id="UP000005222"/>
    </source>
</evidence>
<feature type="region of interest" description="Disordered" evidence="16">
    <location>
        <begin position="1"/>
        <end position="24"/>
    </location>
</feature>
<feature type="compositionally biased region" description="Polar residues" evidence="16">
    <location>
        <begin position="287"/>
        <end position="324"/>
    </location>
</feature>
<keyword evidence="7" id="KW-0963">Cytoplasm</keyword>
<evidence type="ECO:0000313" key="18">
    <source>
        <dbReference type="EMBL" id="CCE86456.1"/>
    </source>
</evidence>
<evidence type="ECO:0000256" key="12">
    <source>
        <dbReference type="ARBA" id="ARBA00023125"/>
    </source>
</evidence>
<feature type="compositionally biased region" description="Low complexity" evidence="16">
    <location>
        <begin position="146"/>
        <end position="176"/>
    </location>
</feature>
<dbReference type="GO" id="GO:0005634">
    <property type="term" value="C:nucleus"/>
    <property type="evidence" value="ECO:0007669"/>
    <property type="project" value="UniProtKB-SubCell"/>
</dbReference>
<feature type="region of interest" description="Disordered" evidence="16">
    <location>
        <begin position="632"/>
        <end position="687"/>
    </location>
</feature>
<sequence length="715" mass="77042">MSTQRKIYKNHQKRGNNPTSNSTSSELANLIEMFPDWEAEDLSSLLDEHNNLVEIVIDLIVNNKVSRWEPIKKEKHKKKEKEIEEPVNSTGTSSNPASFTNSGAPEHGHRSSKHKDAHTFSKSKNNSGKPHSTNRKPHAKAANKETPSASASATSTSSAPVPASSAAPASNTWAATLSKDKPKPTNKTQTTNKIPPSTNDTPNDTEDSKQVNNETAEIPASNSTKPVLKEASVPQPKQGTWASAITPKPKAKPQPAQNQHKQPQQQKETGDQKEKFEQGHQDKNAQAEETSSIPAAQASDLSSQKFAESNAATTENGGFQSQPHVVLPVSSQQIDSIGVSFGSLALGEDGHDAKQASVNNKNQIPSQTQQDAQRMSQSEVSQAEQIEQQAAQPLQQAQAQQSGQAVQNQSQPQSQTQSQQQQRQRYGLYNQNRYEQQGYQQQQQYNQSKQPHQSYDYYNQFQQSQQYPQQATQTLPGAQFGIYPGIDYSAYNQQVAAAAAAAASLNSPAASPATTAAFGQYAQASQPPANSAQESNVATQSPIAGQINPTTLQQQVPAAPFGYPYYNYYYNTPFYGNGATLGAQSGFGSATPGSTTAGHAQTNGFGSGMFVGAGSNAASQYYVQPSQNGNRYPGYGVYPNQSPVPSQATNAASNQASAPNSQGEANDAAASAQANPAQIPQQGQPQHPIAPEFAAYQQYPQYGAYQENSQYRGWY</sequence>
<keyword evidence="12" id="KW-0238">DNA-binding</keyword>
<feature type="compositionally biased region" description="Low complexity" evidence="16">
    <location>
        <begin position="253"/>
        <end position="267"/>
    </location>
</feature>
<proteinExistence type="inferred from homology"/>
<dbReference type="Proteomes" id="UP000005222">
    <property type="component" value="Chromosome N"/>
</dbReference>
<keyword evidence="14" id="KW-0539">Nucleus</keyword>
<dbReference type="GO" id="GO:0043130">
    <property type="term" value="F:ubiquitin binding"/>
    <property type="evidence" value="ECO:0007669"/>
    <property type="project" value="InterPro"/>
</dbReference>
<reference evidence="18 19" key="1">
    <citation type="journal article" date="2012" name="G3 (Bethesda)">
        <title>Pichia sorbitophila, an interspecies yeast hybrid reveals early steps of genome resolution following polyploidization.</title>
        <authorList>
            <person name="Leh Louis V."/>
            <person name="Despons L."/>
            <person name="Friedrich A."/>
            <person name="Martin T."/>
            <person name="Durrens P."/>
            <person name="Casaregola S."/>
            <person name="Neuveglise C."/>
            <person name="Fairhead C."/>
            <person name="Marck C."/>
            <person name="Cruz J.A."/>
            <person name="Straub M.L."/>
            <person name="Kugler V."/>
            <person name="Sacerdot C."/>
            <person name="Uzunov Z."/>
            <person name="Thierry A."/>
            <person name="Weiss S."/>
            <person name="Bleykasten C."/>
            <person name="De Montigny J."/>
            <person name="Jacques N."/>
            <person name="Jung P."/>
            <person name="Lemaire M."/>
            <person name="Mallet S."/>
            <person name="Morel G."/>
            <person name="Richard G.F."/>
            <person name="Sarkar A."/>
            <person name="Savel G."/>
            <person name="Schacherer J."/>
            <person name="Seret M.L."/>
            <person name="Talla E."/>
            <person name="Samson G."/>
            <person name="Jubin C."/>
            <person name="Poulain J."/>
            <person name="Vacherie B."/>
            <person name="Barbe V."/>
            <person name="Pelletier E."/>
            <person name="Sherman D.J."/>
            <person name="Westhof E."/>
            <person name="Weissenbach J."/>
            <person name="Baret P.V."/>
            <person name="Wincker P."/>
            <person name="Gaillardin C."/>
            <person name="Dujon B."/>
            <person name="Souciet J.L."/>
        </authorList>
    </citation>
    <scope>NUCLEOTIDE SEQUENCE [LARGE SCALE GENOMIC DNA]</scope>
    <source>
        <strain evidence="19">ATCC MYA-4447 / BCRC 22081 / CBS 7064 / NBRC 10061 / NRRL Y-12695</strain>
    </source>
</reference>
<dbReference type="PROSITE" id="PS51140">
    <property type="entry name" value="CUE"/>
    <property type="match status" value="1"/>
</dbReference>
<keyword evidence="8" id="KW-0227">DNA damage</keyword>
<dbReference type="CDD" id="cd14368">
    <property type="entry name" value="CUE_DEF1_like"/>
    <property type="match status" value="1"/>
</dbReference>
<evidence type="ECO:0000256" key="10">
    <source>
        <dbReference type="ARBA" id="ARBA00022843"/>
    </source>
</evidence>
<evidence type="ECO:0000256" key="7">
    <source>
        <dbReference type="ARBA" id="ARBA00022490"/>
    </source>
</evidence>
<evidence type="ECO:0000256" key="9">
    <source>
        <dbReference type="ARBA" id="ARBA00022786"/>
    </source>
</evidence>
<evidence type="ECO:0000256" key="6">
    <source>
        <dbReference type="ARBA" id="ARBA00022454"/>
    </source>
</evidence>
<feature type="compositionally biased region" description="Basic and acidic residues" evidence="16">
    <location>
        <begin position="268"/>
        <end position="286"/>
    </location>
</feature>
<keyword evidence="10" id="KW-0832">Ubl conjugation</keyword>
<feature type="region of interest" description="Disordered" evidence="16">
    <location>
        <begin position="73"/>
        <end position="324"/>
    </location>
</feature>
<feature type="compositionally biased region" description="Polar residues" evidence="16">
    <location>
        <begin position="356"/>
        <end position="375"/>
    </location>
</feature>
<comment type="function">
    <text evidence="15">Recruits the ubiquitination machinery to RNA polymerase II for polyubiquitination, removal and degradation, when the transcription-coupled repair (TCR) factor RAD26 fails to efficiently displace stalled RNA polymerase II. Also involved in telomere length regulation. Binds DNA.</text>
</comment>
<gene>
    <name evidence="18" type="primary">Piso0_004946</name>
    <name evidence="18" type="ORF">GNLVRS01_PISO0N04567g</name>
</gene>
<keyword evidence="6" id="KW-0158">Chromosome</keyword>
<feature type="compositionally biased region" description="Basic residues" evidence="16">
    <location>
        <begin position="132"/>
        <end position="141"/>
    </location>
</feature>
<evidence type="ECO:0000256" key="13">
    <source>
        <dbReference type="ARBA" id="ARBA00023204"/>
    </source>
</evidence>
<dbReference type="GO" id="GO:0000781">
    <property type="term" value="C:chromosome, telomeric region"/>
    <property type="evidence" value="ECO:0007669"/>
    <property type="project" value="UniProtKB-SubCell"/>
</dbReference>
<feature type="compositionally biased region" description="Polar residues" evidence="16">
    <location>
        <begin position="210"/>
        <end position="225"/>
    </location>
</feature>
<dbReference type="InParanoid" id="G8Y0V3"/>
<keyword evidence="11" id="KW-0779">Telomere</keyword>
<evidence type="ECO:0000256" key="11">
    <source>
        <dbReference type="ARBA" id="ARBA00022895"/>
    </source>
</evidence>
<evidence type="ECO:0000259" key="17">
    <source>
        <dbReference type="PROSITE" id="PS51140"/>
    </source>
</evidence>
<evidence type="ECO:0000256" key="14">
    <source>
        <dbReference type="ARBA" id="ARBA00023242"/>
    </source>
</evidence>
<feature type="compositionally biased region" description="Low complexity" evidence="16">
    <location>
        <begin position="645"/>
        <end position="687"/>
    </location>
</feature>
<evidence type="ECO:0000256" key="3">
    <source>
        <dbReference type="ARBA" id="ARBA00004574"/>
    </source>
</evidence>
<feature type="region of interest" description="Disordered" evidence="16">
    <location>
        <begin position="343"/>
        <end position="424"/>
    </location>
</feature>
<keyword evidence="13" id="KW-0234">DNA repair</keyword>
<evidence type="ECO:0000256" key="16">
    <source>
        <dbReference type="SAM" id="MobiDB-lite"/>
    </source>
</evidence>
<dbReference type="HOGENOM" id="CLU_438800_0_0_1"/>
<keyword evidence="19" id="KW-1185">Reference proteome</keyword>
<dbReference type="Pfam" id="PF02845">
    <property type="entry name" value="CUE"/>
    <property type="match status" value="1"/>
</dbReference>
<dbReference type="GO" id="GO:0003677">
    <property type="term" value="F:DNA binding"/>
    <property type="evidence" value="ECO:0007669"/>
    <property type="project" value="UniProtKB-KW"/>
</dbReference>
<protein>
    <recommendedName>
        <fullName evidence="5">RNA polymerase II degradation factor 1</fullName>
    </recommendedName>
</protein>
<feature type="compositionally biased region" description="Low complexity" evidence="16">
    <location>
        <begin position="185"/>
        <end position="196"/>
    </location>
</feature>
<dbReference type="AlphaFoldDB" id="G8Y0V3"/>
<dbReference type="InterPro" id="IPR003892">
    <property type="entry name" value="CUE"/>
</dbReference>
<dbReference type="InterPro" id="IPR041803">
    <property type="entry name" value="DEF1_CUE"/>
</dbReference>
<comment type="similarity">
    <text evidence="4">Belongs to the DEF1 family.</text>
</comment>
<evidence type="ECO:0000256" key="1">
    <source>
        <dbReference type="ARBA" id="ARBA00004123"/>
    </source>
</evidence>
<dbReference type="OrthoDB" id="5396806at2759"/>
<evidence type="ECO:0000256" key="2">
    <source>
        <dbReference type="ARBA" id="ARBA00004496"/>
    </source>
</evidence>
<keyword evidence="9" id="KW-0833">Ubl conjugation pathway</keyword>
<dbReference type="eggNOG" id="ENOG502S359">
    <property type="taxonomic scope" value="Eukaryota"/>
</dbReference>
<dbReference type="GO" id="GO:0005737">
    <property type="term" value="C:cytoplasm"/>
    <property type="evidence" value="ECO:0007669"/>
    <property type="project" value="UniProtKB-SubCell"/>
</dbReference>